<dbReference type="CDD" id="cd06550">
    <property type="entry name" value="TM_ABC_iron-siderophores_like"/>
    <property type="match status" value="1"/>
</dbReference>
<evidence type="ECO:0000256" key="1">
    <source>
        <dbReference type="ARBA" id="ARBA00004651"/>
    </source>
</evidence>
<comment type="subcellular location">
    <subcellularLocation>
        <location evidence="1">Cell membrane</location>
        <topology evidence="1">Multi-pass membrane protein</topology>
    </subcellularLocation>
</comment>
<evidence type="ECO:0000256" key="2">
    <source>
        <dbReference type="ARBA" id="ARBA00007935"/>
    </source>
</evidence>
<keyword evidence="6 9" id="KW-1133">Transmembrane helix</keyword>
<evidence type="ECO:0000313" key="10">
    <source>
        <dbReference type="EMBL" id="MFC4755190.1"/>
    </source>
</evidence>
<protein>
    <submittedName>
        <fullName evidence="10">FecCD family ABC transporter permease</fullName>
    </submittedName>
</protein>
<dbReference type="EMBL" id="JBHSHP010000023">
    <property type="protein sequence ID" value="MFC4755190.1"/>
    <property type="molecule type" value="Genomic_DNA"/>
</dbReference>
<reference evidence="11" key="1">
    <citation type="journal article" date="2019" name="Int. J. Syst. Evol. Microbiol.">
        <title>The Global Catalogue of Microorganisms (GCM) 10K type strain sequencing project: providing services to taxonomists for standard genome sequencing and annotation.</title>
        <authorList>
            <consortium name="The Broad Institute Genomics Platform"/>
            <consortium name="The Broad Institute Genome Sequencing Center for Infectious Disease"/>
            <person name="Wu L."/>
            <person name="Ma J."/>
        </authorList>
    </citation>
    <scope>NUCLEOTIDE SEQUENCE [LARGE SCALE GENOMIC DNA]</scope>
    <source>
        <strain evidence="11">JCM 11882</strain>
    </source>
</reference>
<feature type="transmembrane region" description="Helical" evidence="9">
    <location>
        <begin position="325"/>
        <end position="347"/>
    </location>
</feature>
<feature type="transmembrane region" description="Helical" evidence="9">
    <location>
        <begin position="353"/>
        <end position="371"/>
    </location>
</feature>
<feature type="compositionally biased region" description="Polar residues" evidence="8">
    <location>
        <begin position="1"/>
        <end position="11"/>
    </location>
</feature>
<organism evidence="10 11">
    <name type="scientific">Dietzia aurantiaca</name>
    <dbReference type="NCBI Taxonomy" id="983873"/>
    <lineage>
        <taxon>Bacteria</taxon>
        <taxon>Bacillati</taxon>
        <taxon>Actinomycetota</taxon>
        <taxon>Actinomycetes</taxon>
        <taxon>Mycobacteriales</taxon>
        <taxon>Dietziaceae</taxon>
        <taxon>Dietzia</taxon>
    </lineage>
</organism>
<evidence type="ECO:0000313" key="11">
    <source>
        <dbReference type="Proteomes" id="UP001595836"/>
    </source>
</evidence>
<dbReference type="PANTHER" id="PTHR30472">
    <property type="entry name" value="FERRIC ENTEROBACTIN TRANSPORT SYSTEM PERMEASE PROTEIN"/>
    <property type="match status" value="1"/>
</dbReference>
<keyword evidence="3" id="KW-0813">Transport</keyword>
<dbReference type="RefSeq" id="WP_344989333.1">
    <property type="nucleotide sequence ID" value="NZ_BAABCD010000008.1"/>
</dbReference>
<evidence type="ECO:0000256" key="9">
    <source>
        <dbReference type="SAM" id="Phobius"/>
    </source>
</evidence>
<feature type="compositionally biased region" description="Basic and acidic residues" evidence="8">
    <location>
        <begin position="17"/>
        <end position="31"/>
    </location>
</feature>
<keyword evidence="11" id="KW-1185">Reference proteome</keyword>
<feature type="transmembrane region" description="Helical" evidence="9">
    <location>
        <begin position="195"/>
        <end position="217"/>
    </location>
</feature>
<keyword evidence="7 9" id="KW-0472">Membrane</keyword>
<name>A0ABV9PSF3_9ACTN</name>
<feature type="transmembrane region" description="Helical" evidence="9">
    <location>
        <begin position="237"/>
        <end position="261"/>
    </location>
</feature>
<dbReference type="Pfam" id="PF01032">
    <property type="entry name" value="FecCD"/>
    <property type="match status" value="1"/>
</dbReference>
<dbReference type="Proteomes" id="UP001595836">
    <property type="component" value="Unassembled WGS sequence"/>
</dbReference>
<gene>
    <name evidence="10" type="ORF">ACFO7U_10400</name>
</gene>
<evidence type="ECO:0000256" key="8">
    <source>
        <dbReference type="SAM" id="MobiDB-lite"/>
    </source>
</evidence>
<feature type="transmembrane region" description="Helical" evidence="9">
    <location>
        <begin position="137"/>
        <end position="158"/>
    </location>
</feature>
<comment type="similarity">
    <text evidence="2">Belongs to the binding-protein-dependent transport system permease family. FecCD subfamily.</text>
</comment>
<keyword evidence="4" id="KW-1003">Cell membrane</keyword>
<comment type="caution">
    <text evidence="10">The sequence shown here is derived from an EMBL/GenBank/DDBJ whole genome shotgun (WGS) entry which is preliminary data.</text>
</comment>
<dbReference type="SUPFAM" id="SSF81345">
    <property type="entry name" value="ABC transporter involved in vitamin B12 uptake, BtuC"/>
    <property type="match status" value="1"/>
</dbReference>
<feature type="transmembrane region" description="Helical" evidence="9">
    <location>
        <begin position="54"/>
        <end position="75"/>
    </location>
</feature>
<accession>A0ABV9PSF3</accession>
<evidence type="ECO:0000256" key="3">
    <source>
        <dbReference type="ARBA" id="ARBA00022448"/>
    </source>
</evidence>
<keyword evidence="5 9" id="KW-0812">Transmembrane</keyword>
<dbReference type="InterPro" id="IPR000522">
    <property type="entry name" value="ABC_transptr_permease_BtuC"/>
</dbReference>
<evidence type="ECO:0000256" key="4">
    <source>
        <dbReference type="ARBA" id="ARBA00022475"/>
    </source>
</evidence>
<sequence>MTPTQPTTSERPANRPARSEGRTGRQAERATRSTSPQAIRTDPPRSGHRTGRRIIGLAIGVVLLGAVCALSLFVGSASLGPGEVMSALTGTADPIIHSTVVEMRLPRALLGVLVGAALGVSGALAQALTRNPLADPGILGVNAGAGLAVAVAVAFFGITSISGYVWFAFAGALLSFVLVYTIALRGPHGATPVRLTLIGVALTAVCTGITQSLELVLPRVFDQMRFWGVGSIADRPGGTVAFVAPFIVVGLVVAMLTGRAVNAISLGDDRARALGVPIGLVRGTSALAITVLCGAATAAAGPIAFVGLMIPHAVRLVTGPDHRWIMAYSVVAAPILLVVADIIGRLVAWPTELRVGIVTAFLGAPVLILLVRRAERGAM</sequence>
<evidence type="ECO:0000256" key="7">
    <source>
        <dbReference type="ARBA" id="ARBA00023136"/>
    </source>
</evidence>
<dbReference type="PANTHER" id="PTHR30472:SF1">
    <property type="entry name" value="FE(3+) DICITRATE TRANSPORT SYSTEM PERMEASE PROTEIN FECC-RELATED"/>
    <property type="match status" value="1"/>
</dbReference>
<evidence type="ECO:0000256" key="6">
    <source>
        <dbReference type="ARBA" id="ARBA00022989"/>
    </source>
</evidence>
<feature type="region of interest" description="Disordered" evidence="8">
    <location>
        <begin position="1"/>
        <end position="50"/>
    </location>
</feature>
<proteinExistence type="inferred from homology"/>
<dbReference type="InterPro" id="IPR037294">
    <property type="entry name" value="ABC_BtuC-like"/>
</dbReference>
<dbReference type="Gene3D" id="1.10.3470.10">
    <property type="entry name" value="ABC transporter involved in vitamin B12 uptake, BtuC"/>
    <property type="match status" value="1"/>
</dbReference>
<feature type="transmembrane region" description="Helical" evidence="9">
    <location>
        <begin position="164"/>
        <end position="183"/>
    </location>
</feature>
<evidence type="ECO:0000256" key="5">
    <source>
        <dbReference type="ARBA" id="ARBA00022692"/>
    </source>
</evidence>